<reference evidence="1" key="1">
    <citation type="submission" date="2022-10" db="EMBL/GenBank/DDBJ databases">
        <title>Culturing micro-colonial fungi from biological soil crusts in the Mojave desert and describing Neophaeococcomyces mojavensis, and introducing the new genera and species Taxawa tesnikishii.</title>
        <authorList>
            <person name="Kurbessoian T."/>
            <person name="Stajich J.E."/>
        </authorList>
    </citation>
    <scope>NUCLEOTIDE SEQUENCE</scope>
    <source>
        <strain evidence="1">TK_35</strain>
    </source>
</reference>
<organism evidence="1 2">
    <name type="scientific">Knufia peltigerae</name>
    <dbReference type="NCBI Taxonomy" id="1002370"/>
    <lineage>
        <taxon>Eukaryota</taxon>
        <taxon>Fungi</taxon>
        <taxon>Dikarya</taxon>
        <taxon>Ascomycota</taxon>
        <taxon>Pezizomycotina</taxon>
        <taxon>Eurotiomycetes</taxon>
        <taxon>Chaetothyriomycetidae</taxon>
        <taxon>Chaetothyriales</taxon>
        <taxon>Trichomeriaceae</taxon>
        <taxon>Knufia</taxon>
    </lineage>
</organism>
<proteinExistence type="predicted"/>
<protein>
    <submittedName>
        <fullName evidence="1">Uncharacterized protein</fullName>
    </submittedName>
</protein>
<gene>
    <name evidence="1" type="ORF">H2204_014723</name>
</gene>
<dbReference type="EMBL" id="JAPDRN010000198">
    <property type="protein sequence ID" value="KAJ9613711.1"/>
    <property type="molecule type" value="Genomic_DNA"/>
</dbReference>
<sequence length="303" mass="33358">MSLHVPQLLTSARYPGRLDSAFMIKIEPPINLKMKYTDVKLSISGQVGTITMSRPKALHAFGDSLKMDLIVALRELDQHPDTLITLITAEGRFFSAGADINDVVPPPDPPTPAHKKVAILAWYAPVLELVRSMIDHRKVLVVAMNGPAVGGAVGWLLGVADIVLASDSCWIDAPFSKLGLVPEFGCATNFAQSMGVHRTNELMIFGRKMTAQELVVSGLVNRVFPTSSFHRDVGTYLQEQVQLNSGRSMLEAKRLMNESVRDSRLVAIMTSLDSLAERMVEGEAYEKFAEQRKKINAKKESKL</sequence>
<dbReference type="InterPro" id="IPR001753">
    <property type="entry name" value="Enoyl-CoA_hydra/iso"/>
</dbReference>
<dbReference type="PANTHER" id="PTHR43684">
    <property type="match status" value="1"/>
</dbReference>
<dbReference type="GO" id="GO:0005782">
    <property type="term" value="C:peroxisomal matrix"/>
    <property type="evidence" value="ECO:0007669"/>
    <property type="project" value="TreeGrafter"/>
</dbReference>
<dbReference type="Gene3D" id="3.90.226.10">
    <property type="entry name" value="2-enoyl-CoA Hydratase, Chain A, domain 1"/>
    <property type="match status" value="1"/>
</dbReference>
<dbReference type="GO" id="GO:0006635">
    <property type="term" value="P:fatty acid beta-oxidation"/>
    <property type="evidence" value="ECO:0007669"/>
    <property type="project" value="TreeGrafter"/>
</dbReference>
<name>A0AA38XHS4_9EURO</name>
<dbReference type="AlphaFoldDB" id="A0AA38XHS4"/>
<dbReference type="CDD" id="cd06558">
    <property type="entry name" value="crotonase-like"/>
    <property type="match status" value="1"/>
</dbReference>
<dbReference type="Pfam" id="PF00378">
    <property type="entry name" value="ECH_1"/>
    <property type="match status" value="1"/>
</dbReference>
<keyword evidence="2" id="KW-1185">Reference proteome</keyword>
<evidence type="ECO:0000313" key="1">
    <source>
        <dbReference type="EMBL" id="KAJ9613711.1"/>
    </source>
</evidence>
<dbReference type="Proteomes" id="UP001172681">
    <property type="component" value="Unassembled WGS sequence"/>
</dbReference>
<dbReference type="SUPFAM" id="SSF52096">
    <property type="entry name" value="ClpP/crotonase"/>
    <property type="match status" value="1"/>
</dbReference>
<evidence type="ECO:0000313" key="2">
    <source>
        <dbReference type="Proteomes" id="UP001172681"/>
    </source>
</evidence>
<dbReference type="InterPro" id="IPR051053">
    <property type="entry name" value="ECH/Chromodomain_protein"/>
</dbReference>
<accession>A0AA38XHS4</accession>
<dbReference type="PANTHER" id="PTHR43684:SF3">
    <property type="entry name" value="PEROXISOMAL D3,D2-ENOYL-COA ISOMERASE"/>
    <property type="match status" value="1"/>
</dbReference>
<dbReference type="InterPro" id="IPR029045">
    <property type="entry name" value="ClpP/crotonase-like_dom_sf"/>
</dbReference>
<comment type="caution">
    <text evidence="1">The sequence shown here is derived from an EMBL/GenBank/DDBJ whole genome shotgun (WGS) entry which is preliminary data.</text>
</comment>